<keyword evidence="7" id="KW-1185">Reference proteome</keyword>
<dbReference type="PROSITE" id="PS00012">
    <property type="entry name" value="PHOSPHOPANTETHEINE"/>
    <property type="match status" value="1"/>
</dbReference>
<feature type="domain" description="PKS/mFAS DH" evidence="5">
    <location>
        <begin position="1"/>
        <end position="114"/>
    </location>
</feature>
<dbReference type="InterPro" id="IPR020806">
    <property type="entry name" value="PKS_PP-bd"/>
</dbReference>
<dbReference type="Gene3D" id="1.10.1200.10">
    <property type="entry name" value="ACP-like"/>
    <property type="match status" value="1"/>
</dbReference>
<dbReference type="SUPFAM" id="SSF47336">
    <property type="entry name" value="ACP-like"/>
    <property type="match status" value="1"/>
</dbReference>
<dbReference type="SMART" id="SM00823">
    <property type="entry name" value="PKS_PP"/>
    <property type="match status" value="1"/>
</dbReference>
<dbReference type="SMART" id="SM01294">
    <property type="entry name" value="PKS_PP_betabranch"/>
    <property type="match status" value="1"/>
</dbReference>
<dbReference type="Gene3D" id="3.10.129.120">
    <property type="match status" value="1"/>
</dbReference>
<evidence type="ECO:0000256" key="1">
    <source>
        <dbReference type="ARBA" id="ARBA00022450"/>
    </source>
</evidence>
<sequence>MWRGDQQLLARILPAPGLPADALTSLHPAVMDACVHVLAAALPGDAPLALVGGGIDRVRLRARPRGTCLWSHIVIRPADPGLVIGDLTLFDDHGQAIAELDGVRLHATTPQSVSPDLRRRLLDLPADERPRLLEQHLVGLLAGVLRIDPERIGVDGEFADLGLDSIMVVELRDALRAGLGLQIAAALVWQHPSVRALAACLLARLAAPERTST</sequence>
<evidence type="ECO:0000256" key="3">
    <source>
        <dbReference type="PROSITE-ProRule" id="PRU01363"/>
    </source>
</evidence>
<accession>A0A9X3IZ85</accession>
<dbReference type="InterPro" id="IPR049900">
    <property type="entry name" value="PKS_mFAS_DH"/>
</dbReference>
<dbReference type="InterPro" id="IPR009081">
    <property type="entry name" value="PP-bd_ACP"/>
</dbReference>
<dbReference type="GO" id="GO:0004312">
    <property type="term" value="F:fatty acid synthase activity"/>
    <property type="evidence" value="ECO:0007669"/>
    <property type="project" value="TreeGrafter"/>
</dbReference>
<dbReference type="InterPro" id="IPR006162">
    <property type="entry name" value="Ppantetheine_attach_site"/>
</dbReference>
<dbReference type="GO" id="GO:0006633">
    <property type="term" value="P:fatty acid biosynthetic process"/>
    <property type="evidence" value="ECO:0007669"/>
    <property type="project" value="TreeGrafter"/>
</dbReference>
<feature type="domain" description="Carrier" evidence="4">
    <location>
        <begin position="128"/>
        <end position="205"/>
    </location>
</feature>
<reference evidence="6" key="1">
    <citation type="submission" date="2022-11" db="EMBL/GenBank/DDBJ databases">
        <title>Minimal conservation of predation-associated metabolite biosynthetic gene clusters underscores biosynthetic potential of Myxococcota including descriptions for ten novel species: Archangium lansinium sp. nov., Myxococcus landrumus sp. nov., Nannocystis bai.</title>
        <authorList>
            <person name="Ahearne A."/>
            <person name="Stevens C."/>
            <person name="Phillips K."/>
        </authorList>
    </citation>
    <scope>NUCLEOTIDE SEQUENCE</scope>
    <source>
        <strain evidence="6">Na p29</strain>
    </source>
</reference>
<evidence type="ECO:0000313" key="7">
    <source>
        <dbReference type="Proteomes" id="UP001150924"/>
    </source>
</evidence>
<comment type="caution">
    <text evidence="3">Lacks conserved residue(s) required for the propagation of feature annotation.</text>
</comment>
<dbReference type="AlphaFoldDB" id="A0A9X3IZ85"/>
<protein>
    <submittedName>
        <fullName evidence="6">Phosphopantetheine-binding protein</fullName>
    </submittedName>
</protein>
<feature type="region of interest" description="C-terminal hotdog fold" evidence="3">
    <location>
        <begin position="1"/>
        <end position="114"/>
    </location>
</feature>
<evidence type="ECO:0000259" key="4">
    <source>
        <dbReference type="PROSITE" id="PS50075"/>
    </source>
</evidence>
<dbReference type="InterPro" id="IPR050091">
    <property type="entry name" value="PKS_NRPS_Biosynth_Enz"/>
</dbReference>
<gene>
    <name evidence="6" type="ORF">OV079_27695</name>
</gene>
<evidence type="ECO:0000256" key="2">
    <source>
        <dbReference type="ARBA" id="ARBA00022553"/>
    </source>
</evidence>
<dbReference type="InterPro" id="IPR049551">
    <property type="entry name" value="PKS_DH_C"/>
</dbReference>
<dbReference type="PROSITE" id="PS52019">
    <property type="entry name" value="PKS_MFAS_DH"/>
    <property type="match status" value="1"/>
</dbReference>
<evidence type="ECO:0000259" key="5">
    <source>
        <dbReference type="PROSITE" id="PS52019"/>
    </source>
</evidence>
<dbReference type="PANTHER" id="PTHR43775">
    <property type="entry name" value="FATTY ACID SYNTHASE"/>
    <property type="match status" value="1"/>
</dbReference>
<feature type="region of interest" description="N-terminal hotdog fold" evidence="3">
    <location>
        <position position="1"/>
    </location>
</feature>
<proteinExistence type="predicted"/>
<dbReference type="EMBL" id="JAPNKE010000002">
    <property type="protein sequence ID" value="MCY1009281.1"/>
    <property type="molecule type" value="Genomic_DNA"/>
</dbReference>
<dbReference type="Pfam" id="PF00550">
    <property type="entry name" value="PP-binding"/>
    <property type="match status" value="1"/>
</dbReference>
<dbReference type="Pfam" id="PF14765">
    <property type="entry name" value="PS-DH"/>
    <property type="match status" value="1"/>
</dbReference>
<name>A0A9X3IZ85_9BACT</name>
<dbReference type="PROSITE" id="PS50075">
    <property type="entry name" value="CARRIER"/>
    <property type="match status" value="1"/>
</dbReference>
<dbReference type="GO" id="GO:0031177">
    <property type="term" value="F:phosphopantetheine binding"/>
    <property type="evidence" value="ECO:0007669"/>
    <property type="project" value="InterPro"/>
</dbReference>
<dbReference type="InterPro" id="IPR036736">
    <property type="entry name" value="ACP-like_sf"/>
</dbReference>
<dbReference type="RefSeq" id="WP_267778658.1">
    <property type="nucleotide sequence ID" value="NZ_JAPNKE010000002.1"/>
</dbReference>
<keyword evidence="1" id="KW-0596">Phosphopantetheine</keyword>
<organism evidence="6 7">
    <name type="scientific">Nannocystis pusilla</name>
    <dbReference type="NCBI Taxonomy" id="889268"/>
    <lineage>
        <taxon>Bacteria</taxon>
        <taxon>Pseudomonadati</taxon>
        <taxon>Myxococcota</taxon>
        <taxon>Polyangia</taxon>
        <taxon>Nannocystales</taxon>
        <taxon>Nannocystaceae</taxon>
        <taxon>Nannocystis</taxon>
    </lineage>
</organism>
<evidence type="ECO:0000313" key="6">
    <source>
        <dbReference type="EMBL" id="MCY1009281.1"/>
    </source>
</evidence>
<dbReference type="Proteomes" id="UP001150924">
    <property type="component" value="Unassembled WGS sequence"/>
</dbReference>
<keyword evidence="2" id="KW-0597">Phosphoprotein</keyword>
<comment type="caution">
    <text evidence="6">The sequence shown here is derived from an EMBL/GenBank/DDBJ whole genome shotgun (WGS) entry which is preliminary data.</text>
</comment>
<dbReference type="PANTHER" id="PTHR43775:SF37">
    <property type="entry name" value="SI:DKEY-61P9.11"/>
    <property type="match status" value="1"/>
</dbReference>